<protein>
    <recommendedName>
        <fullName evidence="1">Aminotransferase-like plant mobile domain-containing protein</fullName>
    </recommendedName>
</protein>
<organism evidence="2 3">
    <name type="scientific">Stephania cephalantha</name>
    <dbReference type="NCBI Taxonomy" id="152367"/>
    <lineage>
        <taxon>Eukaryota</taxon>
        <taxon>Viridiplantae</taxon>
        <taxon>Streptophyta</taxon>
        <taxon>Embryophyta</taxon>
        <taxon>Tracheophyta</taxon>
        <taxon>Spermatophyta</taxon>
        <taxon>Magnoliopsida</taxon>
        <taxon>Ranunculales</taxon>
        <taxon>Menispermaceae</taxon>
        <taxon>Menispermoideae</taxon>
        <taxon>Cissampelideae</taxon>
        <taxon>Stephania</taxon>
    </lineage>
</organism>
<name>A0AAP0Q5P1_9MAGN</name>
<accession>A0AAP0Q5P1</accession>
<dbReference type="PANTHER" id="PTHR46033:SF8">
    <property type="entry name" value="PROTEIN MAINTENANCE OF MERISTEMS-LIKE"/>
    <property type="match status" value="1"/>
</dbReference>
<comment type="caution">
    <text evidence="2">The sequence shown here is derived from an EMBL/GenBank/DDBJ whole genome shotgun (WGS) entry which is preliminary data.</text>
</comment>
<keyword evidence="3" id="KW-1185">Reference proteome</keyword>
<dbReference type="GO" id="GO:0010073">
    <property type="term" value="P:meristem maintenance"/>
    <property type="evidence" value="ECO:0007669"/>
    <property type="project" value="InterPro"/>
</dbReference>
<evidence type="ECO:0000313" key="3">
    <source>
        <dbReference type="Proteomes" id="UP001419268"/>
    </source>
</evidence>
<dbReference type="InterPro" id="IPR019557">
    <property type="entry name" value="AminoTfrase-like_pln_mobile"/>
</dbReference>
<proteinExistence type="predicted"/>
<evidence type="ECO:0000313" key="2">
    <source>
        <dbReference type="EMBL" id="KAK9166929.1"/>
    </source>
</evidence>
<reference evidence="2 3" key="1">
    <citation type="submission" date="2024-01" db="EMBL/GenBank/DDBJ databases">
        <title>Genome assemblies of Stephania.</title>
        <authorList>
            <person name="Yang L."/>
        </authorList>
    </citation>
    <scope>NUCLEOTIDE SEQUENCE [LARGE SCALE GENOMIC DNA]</scope>
    <source>
        <strain evidence="2">JXDWG</strain>
        <tissue evidence="2">Leaf</tissue>
    </source>
</reference>
<dbReference type="InterPro" id="IPR044824">
    <property type="entry name" value="MAIN-like"/>
</dbReference>
<evidence type="ECO:0000259" key="1">
    <source>
        <dbReference type="Pfam" id="PF10536"/>
    </source>
</evidence>
<dbReference type="Pfam" id="PF10536">
    <property type="entry name" value="PMD"/>
    <property type="match status" value="1"/>
</dbReference>
<sequence length="398" mass="45358">MSISLEDVSFLLKILVTGKVVAVENFARYTEESRSDAIKMVSNLLGVSVEEAEDEVNISKGLTVRKCWLKSRWCPKAGSRPRNYPHLECTARAYLLYMLSCTLFVDKSGSRVLIALLKLLEDLDDVGNYAWGAAALAYLYRHLGSATRVKVSQITGYLTLLEGWVYDHFKLGLATPNAKYMDYVQPRVCRWIQKHETVANVDKLGAIRRTLDRLRSSEVTWDPYVNFRENGVVQAMTFYSGTIKYMDVVEPYHPERILRQFGMCNLYQILRTVHWKHTEAHLRTSTPSSMGSSKTIESDGGTICWLLKFGATRQNLSFWLHQTTCLGSSKCHIPLSPIRASRTMIWSPQPSQITSYLSVIGVRWTRRCDGWTSHRSCVRSSLRGQWRVTSSIFFRGGV</sequence>
<gene>
    <name evidence="2" type="ORF">Scep_002120</name>
</gene>
<dbReference type="EMBL" id="JBBNAG010000001">
    <property type="protein sequence ID" value="KAK9166929.1"/>
    <property type="molecule type" value="Genomic_DNA"/>
</dbReference>
<feature type="domain" description="Aminotransferase-like plant mobile" evidence="1">
    <location>
        <begin position="1"/>
        <end position="265"/>
    </location>
</feature>
<dbReference type="PANTHER" id="PTHR46033">
    <property type="entry name" value="PROTEIN MAIN-LIKE 2"/>
    <property type="match status" value="1"/>
</dbReference>
<dbReference type="Proteomes" id="UP001419268">
    <property type="component" value="Unassembled WGS sequence"/>
</dbReference>
<dbReference type="AlphaFoldDB" id="A0AAP0Q5P1"/>